<dbReference type="GO" id="GO:0005524">
    <property type="term" value="F:ATP binding"/>
    <property type="evidence" value="ECO:0007669"/>
    <property type="project" value="UniProtKB-KW"/>
</dbReference>
<evidence type="ECO:0000259" key="8">
    <source>
        <dbReference type="Pfam" id="PF12726"/>
    </source>
</evidence>
<evidence type="ECO:0000259" key="10">
    <source>
        <dbReference type="Pfam" id="PF13087"/>
    </source>
</evidence>
<dbReference type="InterPro" id="IPR056474">
    <property type="entry name" value="SEN1_barrel"/>
</dbReference>
<feature type="region of interest" description="Disordered" evidence="7">
    <location>
        <begin position="905"/>
        <end position="953"/>
    </location>
</feature>
<evidence type="ECO:0000256" key="7">
    <source>
        <dbReference type="SAM" id="MobiDB-lite"/>
    </source>
</evidence>
<proteinExistence type="inferred from homology"/>
<evidence type="ECO:0000256" key="4">
    <source>
        <dbReference type="ARBA" id="ARBA00022806"/>
    </source>
</evidence>
<dbReference type="GO" id="GO:0005694">
    <property type="term" value="C:chromosome"/>
    <property type="evidence" value="ECO:0007669"/>
    <property type="project" value="UniProtKB-ARBA"/>
</dbReference>
<feature type="compositionally biased region" description="Basic residues" evidence="7">
    <location>
        <begin position="1852"/>
        <end position="1871"/>
    </location>
</feature>
<feature type="compositionally biased region" description="Acidic residues" evidence="7">
    <location>
        <begin position="927"/>
        <end position="938"/>
    </location>
</feature>
<dbReference type="CDD" id="cd18808">
    <property type="entry name" value="SF1_C_Upf1"/>
    <property type="match status" value="1"/>
</dbReference>
<evidence type="ECO:0000256" key="5">
    <source>
        <dbReference type="ARBA" id="ARBA00022840"/>
    </source>
</evidence>
<dbReference type="InterPro" id="IPR045055">
    <property type="entry name" value="DNA2/NAM7-like"/>
</dbReference>
<evidence type="ECO:0000256" key="2">
    <source>
        <dbReference type="ARBA" id="ARBA00022741"/>
    </source>
</evidence>
<dbReference type="Pfam" id="PF13086">
    <property type="entry name" value="AAA_11"/>
    <property type="match status" value="1"/>
</dbReference>
<dbReference type="EMBL" id="BTGC01000003">
    <property type="protein sequence ID" value="GMM51272.1"/>
    <property type="molecule type" value="Genomic_DNA"/>
</dbReference>
<dbReference type="SUPFAM" id="SSF52540">
    <property type="entry name" value="P-loop containing nucleoside triphosphate hydrolases"/>
    <property type="match status" value="1"/>
</dbReference>
<organism evidence="12 13">
    <name type="scientific">Starmerella bacillaris</name>
    <name type="common">Yeast</name>
    <name type="synonym">Candida zemplinina</name>
    <dbReference type="NCBI Taxonomy" id="1247836"/>
    <lineage>
        <taxon>Eukaryota</taxon>
        <taxon>Fungi</taxon>
        <taxon>Dikarya</taxon>
        <taxon>Ascomycota</taxon>
        <taxon>Saccharomycotina</taxon>
        <taxon>Dipodascomycetes</taxon>
        <taxon>Dipodascales</taxon>
        <taxon>Trichomonascaceae</taxon>
        <taxon>Starmerella</taxon>
    </lineage>
</organism>
<feature type="coiled-coil region" evidence="6">
    <location>
        <begin position="1392"/>
        <end position="1423"/>
    </location>
</feature>
<keyword evidence="3" id="KW-0378">Hydrolase</keyword>
<dbReference type="InterPro" id="IPR024481">
    <property type="entry name" value="Helicase_Sen1_N"/>
</dbReference>
<dbReference type="Pfam" id="PF23576">
    <property type="entry name" value="SEN1_barrel"/>
    <property type="match status" value="1"/>
</dbReference>
<dbReference type="InterPro" id="IPR041677">
    <property type="entry name" value="DNA2/NAM7_AAA_11"/>
</dbReference>
<dbReference type="Pfam" id="PF12726">
    <property type="entry name" value="SEN1_N"/>
    <property type="match status" value="2"/>
</dbReference>
<reference evidence="12 13" key="1">
    <citation type="journal article" date="2023" name="Elife">
        <title>Identification of key yeast species and microbe-microbe interactions impacting larval growth of Drosophila in the wild.</title>
        <authorList>
            <person name="Mure A."/>
            <person name="Sugiura Y."/>
            <person name="Maeda R."/>
            <person name="Honda K."/>
            <person name="Sakurai N."/>
            <person name="Takahashi Y."/>
            <person name="Watada M."/>
            <person name="Katoh T."/>
            <person name="Gotoh A."/>
            <person name="Gotoh Y."/>
            <person name="Taniguchi I."/>
            <person name="Nakamura K."/>
            <person name="Hayashi T."/>
            <person name="Katayama T."/>
            <person name="Uemura T."/>
            <person name="Hattori Y."/>
        </authorList>
    </citation>
    <scope>NUCLEOTIDE SEQUENCE [LARGE SCALE GENOMIC DNA]</scope>
    <source>
        <strain evidence="12 13">SB-73</strain>
    </source>
</reference>
<accession>A0AAV5RJ86</accession>
<dbReference type="GO" id="GO:0001147">
    <property type="term" value="F:transcription termination site sequence-specific DNA binding"/>
    <property type="evidence" value="ECO:0007669"/>
    <property type="project" value="TreeGrafter"/>
</dbReference>
<dbReference type="FunFam" id="3.40.50.300:FF:000326">
    <property type="entry name" value="P-loop containing nucleoside triphosphate hydrolase"/>
    <property type="match status" value="1"/>
</dbReference>
<keyword evidence="2" id="KW-0547">Nucleotide-binding</keyword>
<feature type="domain" description="Helicase Sen1 N-terminal" evidence="8">
    <location>
        <begin position="473"/>
        <end position="754"/>
    </location>
</feature>
<dbReference type="PANTHER" id="PTHR10887:SF495">
    <property type="entry name" value="HELICASE SENATAXIN ISOFORM X1-RELATED"/>
    <property type="match status" value="1"/>
</dbReference>
<feature type="compositionally biased region" description="Polar residues" evidence="7">
    <location>
        <begin position="1819"/>
        <end position="1831"/>
    </location>
</feature>
<dbReference type="InterPro" id="IPR041679">
    <property type="entry name" value="DNA2/NAM7-like_C"/>
</dbReference>
<evidence type="ECO:0000259" key="11">
    <source>
        <dbReference type="Pfam" id="PF23576"/>
    </source>
</evidence>
<sequence length="1871" mass="209759">MSEQENWVTNILKALNKWETSRSADDYQYYAITCATYLVSKCFKDTGIHWFCADKQTTKFATSSLVIFTFVPKNDPADPALTRLNLYIDSLNSTLIKCARCAKQYQKCQTDLANELNSKVCIPKEKTDEFLKMLHKLDKKRITTELEAHPDNIASTTEALWSNICITSSTFTRTVIYPIISNPDSVEKCGASPGFVLFCFNGQHATNKLAIGKIASNVEEFTREWESSSPQFSFVLLVGLRRNIMAQNYADFAWYTAFVLLKILGHNRSVARDITATCINSFGLATGLPSFGAHALMRLILYLDETKSSHASDINEEAGSKNREMISLLSLEKALDYICGCPLEHKQLDPELPQSKSTGYGKLSASSAVKWFKSYVNRHPDTANLIKRAKYILDLKQDAFSSVSEYDEAAKAVAKSISINPSDLWKIMIEYSDRLVDSFQSFDATIITRLWSYQIKRTDADEWSPFWFKVIRHSVFTKSVSLGTNDYFEIARSLLESSKDVSIIWQLPKKADRPNVNETGNKNVAVSQPELFITELLDYLSDFGLPESLSKMLLNSKVLESCLLLYVSGNKKLGYASNFFMQRCFQVDSKQAVVNHLVLKHPELMLAVLNSIIADATPAEVNWLSVLSGILQLSLLSLDQVFSTTDGLDTAGNKGVLHLLHNFWNLSWKLVANVLVNIRPWAQVYSTIYVKEVLTDVLYFSQELLNKFRVLDADLSSGLESETKWGSELAQPVISSVNNMGDLLQLAIPELLAKALNIIIDILALMKSFSVPIPDSLSTLFENLATRKLNSKLTKDQLRDLLQATGLNDIEVQEVLERKKTLTDSGGSKASVHRVSSNSSSQTRQQSSIGDFFKMTNGTRPPVPSQPIIAGKVQPSTPKQVSNISLIKAQLQRQQMSTHKADANMVIHPERPPGFNPRKSSGKVNNESEDSSEDSDDESALKALGAKQKQREEAEARLRDAYKNNKSRPDIIVNGSSMNRRQVDDKEREKRLMKARLSVLPTALHAEVLSWDYFAEKPPFKANTSVPDTFSTVEEYERIMAPLLYLEAWEVIKATKEELERNEKPPVALITGRCVRIDQFVDVYVSVQKEAFSKASLAEGDILLLTYDKGNSQVLVKPHKDLPHCFARIKEGSIRRQNKQYVDFEIRTSVDSNVLNRLPHNSTISALSLNSMNTVEREFTALMALKYYDLQQDVLNAQPSAASDDPSNMDALQKNLNLNRSQATAVHRSLSTNGFKLIQGPPGTGKTKTIVAIVGAYFTNNSLVSNALGNQNSSEKKMLICAPSNAAVDEIVLRLKNGVTNAEGIHQDLNILRMGRLEMISEQVRDVTLDAKVEKLTNQSAEPADEQLRKDHTALTVERNELRNKLQNSDIPLSATEISSIEKQITDLNASIREKNFALDMQRNRLDEARKKKELRFREEQRNVMEKAQVVLTTLSASAHPLLASLGATFNTVIIDEAAQCIELSALIPLKYGCKRCIMVGDPNQLPPTVISQVASKLKYEQSLFVRMYNLNRDYPGAVSMLDTQFRMHPEISKFPSREFYAGKLKNGDGLAQKLARPWHAKYSGLGPYMFYEVRGKHERGGGHSLKNMAEVYAAVELTKFLKTEFKKDEIGSIGVISPYREQVRVLRSAFINSFGAEITSSIDFNSIDGFQGQEKDIIIFSCVRASNTSSGQSQSVGFVGDIRRMNVAITRAKSSLWILGDPNSLMSNPVWKELIDDAKDRGCLLNTSNESLIKAIKKFDSFNRKRSYDDDTSTLPRKIVEHQPEFTEIPVLNESMERNKAMPTNSDQFEIKKELAAMLESPPNNSNGEVKMSDSRTNRSSVISPMNRSISEGHQDLSNHGPSQATPHRVPERKKQKQKKSIFIPKRGKR</sequence>
<feature type="domain" description="DNA2/NAM7 helicase helicase" evidence="9">
    <location>
        <begin position="1217"/>
        <end position="1493"/>
    </location>
</feature>
<feature type="domain" description="DNA2/NAM7 helicase-like C-terminal" evidence="10">
    <location>
        <begin position="1500"/>
        <end position="1703"/>
    </location>
</feature>
<evidence type="ECO:0000313" key="13">
    <source>
        <dbReference type="Proteomes" id="UP001362899"/>
    </source>
</evidence>
<evidence type="ECO:0000313" key="12">
    <source>
        <dbReference type="EMBL" id="GMM51272.1"/>
    </source>
</evidence>
<dbReference type="Pfam" id="PF13087">
    <property type="entry name" value="AAA_12"/>
    <property type="match status" value="1"/>
</dbReference>
<gene>
    <name evidence="12" type="ORF">DASB73_022300</name>
</gene>
<evidence type="ECO:0000259" key="9">
    <source>
        <dbReference type="Pfam" id="PF13086"/>
    </source>
</evidence>
<keyword evidence="5" id="KW-0067">ATP-binding</keyword>
<dbReference type="InterPro" id="IPR047187">
    <property type="entry name" value="SF1_C_Upf1"/>
</dbReference>
<comment type="caution">
    <text evidence="12">The sequence shown here is derived from an EMBL/GenBank/DDBJ whole genome shotgun (WGS) entry which is preliminary data.</text>
</comment>
<evidence type="ECO:0000256" key="1">
    <source>
        <dbReference type="ARBA" id="ARBA00007913"/>
    </source>
</evidence>
<dbReference type="GO" id="GO:0006369">
    <property type="term" value="P:termination of RNA polymerase II transcription"/>
    <property type="evidence" value="ECO:0007669"/>
    <property type="project" value="TreeGrafter"/>
</dbReference>
<name>A0AAV5RJ86_STABA</name>
<dbReference type="Gene3D" id="3.40.50.300">
    <property type="entry name" value="P-loop containing nucleotide triphosphate hydrolases"/>
    <property type="match status" value="2"/>
</dbReference>
<keyword evidence="4 12" id="KW-0347">Helicase</keyword>
<dbReference type="Proteomes" id="UP001362899">
    <property type="component" value="Unassembled WGS sequence"/>
</dbReference>
<feature type="compositionally biased region" description="Low complexity" evidence="7">
    <location>
        <begin position="828"/>
        <end position="847"/>
    </location>
</feature>
<protein>
    <submittedName>
        <fullName evidence="12">DNA/RNA helicase</fullName>
    </submittedName>
</protein>
<feature type="domain" description="Helicase Sen1 N-terminal" evidence="8">
    <location>
        <begin position="89"/>
        <end position="165"/>
    </location>
</feature>
<dbReference type="CDD" id="cd18042">
    <property type="entry name" value="DEXXQc_SETX"/>
    <property type="match status" value="1"/>
</dbReference>
<dbReference type="GO" id="GO:0016604">
    <property type="term" value="C:nuclear body"/>
    <property type="evidence" value="ECO:0007669"/>
    <property type="project" value="TreeGrafter"/>
</dbReference>
<feature type="region of interest" description="Disordered" evidence="7">
    <location>
        <begin position="1800"/>
        <end position="1871"/>
    </location>
</feature>
<dbReference type="PANTHER" id="PTHR10887">
    <property type="entry name" value="DNA2/NAM7 HELICASE FAMILY"/>
    <property type="match status" value="1"/>
</dbReference>
<dbReference type="GO" id="GO:0003678">
    <property type="term" value="F:DNA helicase activity"/>
    <property type="evidence" value="ECO:0007669"/>
    <property type="project" value="UniProtKB-ARBA"/>
</dbReference>
<dbReference type="InterPro" id="IPR027417">
    <property type="entry name" value="P-loop_NTPase"/>
</dbReference>
<evidence type="ECO:0000256" key="6">
    <source>
        <dbReference type="SAM" id="Coils"/>
    </source>
</evidence>
<comment type="similarity">
    <text evidence="1">Belongs to the DNA2/NAM7 helicase family.</text>
</comment>
<feature type="domain" description="Helicase SEN1 beta-barrel" evidence="11">
    <location>
        <begin position="1069"/>
        <end position="1167"/>
    </location>
</feature>
<keyword evidence="6" id="KW-0175">Coiled coil</keyword>
<evidence type="ECO:0000256" key="3">
    <source>
        <dbReference type="ARBA" id="ARBA00022801"/>
    </source>
</evidence>
<keyword evidence="13" id="KW-1185">Reference proteome</keyword>
<feature type="region of interest" description="Disordered" evidence="7">
    <location>
        <begin position="821"/>
        <end position="847"/>
    </location>
</feature>
<dbReference type="GO" id="GO:0016787">
    <property type="term" value="F:hydrolase activity"/>
    <property type="evidence" value="ECO:0007669"/>
    <property type="project" value="UniProtKB-KW"/>
</dbReference>